<protein>
    <submittedName>
        <fullName evidence="1">Flagellar brake protein</fullName>
    </submittedName>
</protein>
<accession>A0A7Z2VXW8</accession>
<dbReference type="Gene3D" id="2.40.10.220">
    <property type="entry name" value="predicted glycosyltransferase like domains"/>
    <property type="match status" value="1"/>
</dbReference>
<dbReference type="AlphaFoldDB" id="A0A7Z2VXW8"/>
<dbReference type="KEGG" id="mfy:HH212_16580"/>
<dbReference type="Proteomes" id="UP000502415">
    <property type="component" value="Chromosome"/>
</dbReference>
<keyword evidence="1" id="KW-0969">Cilium</keyword>
<reference evidence="1 2" key="1">
    <citation type="submission" date="2020-04" db="EMBL/GenBank/DDBJ databases">
        <title>Genome sequencing of novel species.</title>
        <authorList>
            <person name="Heo J."/>
            <person name="Kim S.-J."/>
            <person name="Kim J.-S."/>
            <person name="Hong S.-B."/>
            <person name="Kwon S.-W."/>
        </authorList>
    </citation>
    <scope>NUCLEOTIDE SEQUENCE [LARGE SCALE GENOMIC DNA]</scope>
    <source>
        <strain evidence="1 2">GN2-R2</strain>
    </source>
</reference>
<dbReference type="RefSeq" id="WP_170203480.1">
    <property type="nucleotide sequence ID" value="NZ_CP051685.1"/>
</dbReference>
<keyword evidence="1" id="KW-0282">Flagellum</keyword>
<dbReference type="EMBL" id="CP051685">
    <property type="protein sequence ID" value="QJE01456.1"/>
    <property type="molecule type" value="Genomic_DNA"/>
</dbReference>
<organism evidence="1 2">
    <name type="scientific">Massilia forsythiae</name>
    <dbReference type="NCBI Taxonomy" id="2728020"/>
    <lineage>
        <taxon>Bacteria</taxon>
        <taxon>Pseudomonadati</taxon>
        <taxon>Pseudomonadota</taxon>
        <taxon>Betaproteobacteria</taxon>
        <taxon>Burkholderiales</taxon>
        <taxon>Oxalobacteraceae</taxon>
        <taxon>Telluria group</taxon>
        <taxon>Massilia</taxon>
    </lineage>
</organism>
<sequence length="252" mass="27453">MTDFAPNHLRKGPPKAADAVDRIGPQHGAHQMRDASEIAGTLAGLAQAGEAVTVYPPGRLVAMARIDEVLPDDACFTLDLADGDLVLAEGKTTLVASLGGNAKIQFELDADWNVVPGRPHLTRLPIPVMCQVLNRRAEPRLETPVGVNYSARFTTLGKVFELPLHDFSSGGVGMRATPEQAYELYVGRKLDGVQLDLGPSLRIVADLEVRLLRPFRTFLLGQQVQIGCRISQIAMQMRQGLDRAVTTVQKRR</sequence>
<evidence type="ECO:0000313" key="2">
    <source>
        <dbReference type="Proteomes" id="UP000502415"/>
    </source>
</evidence>
<proteinExistence type="predicted"/>
<evidence type="ECO:0000313" key="1">
    <source>
        <dbReference type="EMBL" id="QJE01456.1"/>
    </source>
</evidence>
<keyword evidence="2" id="KW-1185">Reference proteome</keyword>
<keyword evidence="1" id="KW-0966">Cell projection</keyword>
<gene>
    <name evidence="1" type="ORF">HH212_16580</name>
</gene>
<name>A0A7Z2VXW8_9BURK</name>